<protein>
    <recommendedName>
        <fullName evidence="4">Phage late control gene D protein (GPD)</fullName>
    </recommendedName>
</protein>
<keyword evidence="3" id="KW-1185">Reference proteome</keyword>
<keyword evidence="2" id="KW-0614">Plasmid</keyword>
<sequence>MRPIFAIHRNGNDVTENLAPRVVSIEITDEAESKSDTLAIELIDRPENGRYPDLPDAGDKITAYLGYEETSLTFMGEYIVDAVTMGDGDVVIDCKSADMVESYRTPRDQSWNRKDLADIVTEVGDRNGYEVVIDPDLKGVIVDHVDQFQESDMGFLTRISETYDAVARPTAGKLVLAKRGSGKSVSGQTLPSITIRPEDTIGGDWSYQYSARDDKGKASGIPGEEKSKEAGGVRASYHDLKLGKKQTVEIGKPPFRDLRYSHRDEVDATAAANAAANQQTRAVGTFSTTLEGDPGIAAEALLTLKSWRPRVPVSWRIKTAKHSFSSGGYKTSVDCEIYEEKQSSPSKEVKKVAAEKGWPHEY</sequence>
<dbReference type="RefSeq" id="WP_075699255.1">
    <property type="nucleotide sequence ID" value="NZ_CP074131.1"/>
</dbReference>
<dbReference type="Proteomes" id="UP000680706">
    <property type="component" value="Plasmid pAb134-05"/>
</dbReference>
<organism evidence="2 3">
    <name type="scientific">Pseudovibrio brasiliensis</name>
    <dbReference type="NCBI Taxonomy" id="1898042"/>
    <lineage>
        <taxon>Bacteria</taxon>
        <taxon>Pseudomonadati</taxon>
        <taxon>Pseudomonadota</taxon>
        <taxon>Alphaproteobacteria</taxon>
        <taxon>Hyphomicrobiales</taxon>
        <taxon>Stappiaceae</taxon>
        <taxon>Pseudovibrio</taxon>
    </lineage>
</organism>
<geneLocation type="plasmid" evidence="2 3">
    <name>pAb134-05</name>
</geneLocation>
<dbReference type="Pfam" id="PF05954">
    <property type="entry name" value="Phage_GPD"/>
    <property type="match status" value="1"/>
</dbReference>
<accession>A0ABX8AVW3</accession>
<dbReference type="SUPFAM" id="SSF69279">
    <property type="entry name" value="Phage tail proteins"/>
    <property type="match status" value="1"/>
</dbReference>
<name>A0ABX8AVW3_9HYPH</name>
<evidence type="ECO:0000256" key="1">
    <source>
        <dbReference type="SAM" id="MobiDB-lite"/>
    </source>
</evidence>
<reference evidence="2 3" key="1">
    <citation type="journal article" date="2021" name="Angew. Chem. Int. Ed. Engl.">
        <title>A novel family of nonribosomal peptides modulate collective behavior in Pseudovibrio bacteria isolated from marine sponges.</title>
        <authorList>
            <person name="Ioca L.P."/>
            <person name="Dai Y."/>
            <person name="Kunakom S."/>
            <person name="Diaz-Espinosa J."/>
            <person name="Krunic A."/>
            <person name="Crnkovic C.M."/>
            <person name="Orjala J."/>
            <person name="Sanchez L.M."/>
            <person name="Ferreira A.G."/>
            <person name="Berlinck R.G.S."/>
            <person name="Eustaquio A.S."/>
        </authorList>
    </citation>
    <scope>NUCLEOTIDE SEQUENCE [LARGE SCALE GENOMIC DNA]</scope>
    <source>
        <strain evidence="2 3">Ab134</strain>
        <plasmid evidence="2 3">pAb134-05</plasmid>
    </source>
</reference>
<dbReference type="EMBL" id="CP074131">
    <property type="protein sequence ID" value="QUS59195.1"/>
    <property type="molecule type" value="Genomic_DNA"/>
</dbReference>
<evidence type="ECO:0000313" key="2">
    <source>
        <dbReference type="EMBL" id="QUS59195.1"/>
    </source>
</evidence>
<proteinExistence type="predicted"/>
<evidence type="ECO:0000313" key="3">
    <source>
        <dbReference type="Proteomes" id="UP000680706"/>
    </source>
</evidence>
<feature type="region of interest" description="Disordered" evidence="1">
    <location>
        <begin position="340"/>
        <end position="362"/>
    </location>
</feature>
<gene>
    <name evidence="2" type="ORF">KGB56_26990</name>
</gene>
<feature type="region of interest" description="Disordered" evidence="1">
    <location>
        <begin position="212"/>
        <end position="234"/>
    </location>
</feature>
<evidence type="ECO:0008006" key="4">
    <source>
        <dbReference type="Google" id="ProtNLM"/>
    </source>
</evidence>